<dbReference type="GO" id="GO:0003676">
    <property type="term" value="F:nucleic acid binding"/>
    <property type="evidence" value="ECO:0007669"/>
    <property type="project" value="InterPro"/>
</dbReference>
<keyword evidence="6" id="KW-1185">Reference proteome</keyword>
<name>A0AAD5TH21_9FUNG</name>
<evidence type="ECO:0000313" key="6">
    <source>
        <dbReference type="Proteomes" id="UP001212152"/>
    </source>
</evidence>
<dbReference type="SUPFAM" id="SSF82704">
    <property type="entry name" value="AlbA-like"/>
    <property type="match status" value="1"/>
</dbReference>
<dbReference type="PANTHER" id="PTHR15314:SF1">
    <property type="entry name" value="RIBONUCLEASE P PROTEIN SUBUNIT P20"/>
    <property type="match status" value="1"/>
</dbReference>
<dbReference type="Pfam" id="PF12328">
    <property type="entry name" value="Rpp20"/>
    <property type="match status" value="1"/>
</dbReference>
<dbReference type="PANTHER" id="PTHR15314">
    <property type="entry name" value="RIBONUCLEASE P PROTEIN SUBUNIT P20"/>
    <property type="match status" value="1"/>
</dbReference>
<dbReference type="AlphaFoldDB" id="A0AAD5TH21"/>
<reference evidence="5" key="1">
    <citation type="submission" date="2020-05" db="EMBL/GenBank/DDBJ databases">
        <title>Phylogenomic resolution of chytrid fungi.</title>
        <authorList>
            <person name="Stajich J.E."/>
            <person name="Amses K."/>
            <person name="Simmons R."/>
            <person name="Seto K."/>
            <person name="Myers J."/>
            <person name="Bonds A."/>
            <person name="Quandt C.A."/>
            <person name="Barry K."/>
            <person name="Liu P."/>
            <person name="Grigoriev I."/>
            <person name="Longcore J.E."/>
            <person name="James T.Y."/>
        </authorList>
    </citation>
    <scope>NUCLEOTIDE SEQUENCE</scope>
    <source>
        <strain evidence="5">JEL0379</strain>
    </source>
</reference>
<organism evidence="5 6">
    <name type="scientific">Geranomyces variabilis</name>
    <dbReference type="NCBI Taxonomy" id="109894"/>
    <lineage>
        <taxon>Eukaryota</taxon>
        <taxon>Fungi</taxon>
        <taxon>Fungi incertae sedis</taxon>
        <taxon>Chytridiomycota</taxon>
        <taxon>Chytridiomycota incertae sedis</taxon>
        <taxon>Chytridiomycetes</taxon>
        <taxon>Spizellomycetales</taxon>
        <taxon>Powellomycetaceae</taxon>
        <taxon>Geranomyces</taxon>
    </lineage>
</organism>
<keyword evidence="2" id="KW-0819">tRNA processing</keyword>
<evidence type="ECO:0000313" key="5">
    <source>
        <dbReference type="EMBL" id="KAJ3176313.1"/>
    </source>
</evidence>
<sequence length="258" mass="27613">MARTKGKARKGAAGHTFREASKLKALSDKAGQVQASSLKRKAEDDQPEVVKEPRLDNVETDSGIKEAESREPARTVAKANTVGPNISTDVKNKSSEDLAPEAVAKAEAAPVEKADVASGSPAKLKSGSNKAAKASNGSVRHKRAVQRPPTLATDIYVSRKSTVQAQAKRARTLLDGPDFTFLTIHGLGAAINRAIELALHLKEQYQDQIAWTISLSTVTLVDDVEPEELDDDVSTETRQNSAVHIRIVKVNGTPAHAE</sequence>
<dbReference type="GO" id="GO:0005655">
    <property type="term" value="C:nucleolar ribonuclease P complex"/>
    <property type="evidence" value="ECO:0007669"/>
    <property type="project" value="InterPro"/>
</dbReference>
<gene>
    <name evidence="5" type="primary">POP7</name>
    <name evidence="5" type="ORF">HDU87_005355</name>
</gene>
<dbReference type="Proteomes" id="UP001212152">
    <property type="component" value="Unassembled WGS sequence"/>
</dbReference>
<dbReference type="EMBL" id="JADGJQ010000042">
    <property type="protein sequence ID" value="KAJ3176313.1"/>
    <property type="molecule type" value="Genomic_DNA"/>
</dbReference>
<feature type="compositionally biased region" description="Low complexity" evidence="4">
    <location>
        <begin position="100"/>
        <end position="109"/>
    </location>
</feature>
<comment type="subcellular location">
    <subcellularLocation>
        <location evidence="1">Nucleus</location>
        <location evidence="1">Nucleolus</location>
    </subcellularLocation>
</comment>
<evidence type="ECO:0000256" key="1">
    <source>
        <dbReference type="ARBA" id="ARBA00004604"/>
    </source>
</evidence>
<accession>A0AAD5TH21</accession>
<feature type="region of interest" description="Disordered" evidence="4">
    <location>
        <begin position="1"/>
        <end position="151"/>
    </location>
</feature>
<comment type="caution">
    <text evidence="5">The sequence shown here is derived from an EMBL/GenBank/DDBJ whole genome shotgun (WGS) entry which is preliminary data.</text>
</comment>
<evidence type="ECO:0000256" key="2">
    <source>
        <dbReference type="ARBA" id="ARBA00022694"/>
    </source>
</evidence>
<dbReference type="InterPro" id="IPR014612">
    <property type="entry name" value="Pop7/Rpp20"/>
</dbReference>
<dbReference type="GO" id="GO:0000172">
    <property type="term" value="C:ribonuclease MRP complex"/>
    <property type="evidence" value="ECO:0007669"/>
    <property type="project" value="InterPro"/>
</dbReference>
<dbReference type="GO" id="GO:0001682">
    <property type="term" value="P:tRNA 5'-leader removal"/>
    <property type="evidence" value="ECO:0007669"/>
    <property type="project" value="InterPro"/>
</dbReference>
<feature type="compositionally biased region" description="Basic and acidic residues" evidence="4">
    <location>
        <begin position="40"/>
        <end position="73"/>
    </location>
</feature>
<dbReference type="InterPro" id="IPR036882">
    <property type="entry name" value="Alba-like_dom_sf"/>
</dbReference>
<dbReference type="Gene3D" id="3.30.110.20">
    <property type="entry name" value="Alba-like domain"/>
    <property type="match status" value="1"/>
</dbReference>
<feature type="compositionally biased region" description="Basic residues" evidence="4">
    <location>
        <begin position="1"/>
        <end position="12"/>
    </location>
</feature>
<protein>
    <submittedName>
        <fullName evidence="5">Ribonucleases P/MRP protein subunit pop7</fullName>
    </submittedName>
</protein>
<keyword evidence="3" id="KW-0539">Nucleus</keyword>
<proteinExistence type="predicted"/>
<evidence type="ECO:0000256" key="4">
    <source>
        <dbReference type="SAM" id="MobiDB-lite"/>
    </source>
</evidence>
<feature type="compositionally biased region" description="Basic and acidic residues" evidence="4">
    <location>
        <begin position="16"/>
        <end position="27"/>
    </location>
</feature>
<evidence type="ECO:0000256" key="3">
    <source>
        <dbReference type="ARBA" id="ARBA00023242"/>
    </source>
</evidence>